<dbReference type="Pfam" id="PF11774">
    <property type="entry name" value="Lsr2"/>
    <property type="match status" value="1"/>
</dbReference>
<dbReference type="Gene3D" id="3.30.60.230">
    <property type="entry name" value="Lsr2, dimerization domain"/>
    <property type="match status" value="1"/>
</dbReference>
<sequence length="120" mass="13333">MAKRIDTYFVDDLTDERDESVKERVISLDSRRVVIDLGDDSYAELEEKLAPYFAAGRSGRAAAAATPRQATRATPGVKTVEPTTSEVRAWAKRRRIKVAARGRVPAALREQYIADHMNAA</sequence>
<dbReference type="RefSeq" id="WP_417922288.1">
    <property type="nucleotide sequence ID" value="NZ_JBHSFS010000002.1"/>
</dbReference>
<dbReference type="InterPro" id="IPR036625">
    <property type="entry name" value="E3-bd_dom_sf"/>
</dbReference>
<protein>
    <submittedName>
        <fullName evidence="4">Histone-like nucleoid-structuring protein Lsr2</fullName>
    </submittedName>
</protein>
<keyword evidence="5" id="KW-1185">Reference proteome</keyword>
<comment type="caution">
    <text evidence="4">The sequence shown here is derived from an EMBL/GenBank/DDBJ whole genome shotgun (WGS) entry which is preliminary data.</text>
</comment>
<gene>
    <name evidence="4" type="ORF">ACFPEN_04585</name>
</gene>
<reference evidence="5" key="1">
    <citation type="journal article" date="2019" name="Int. J. Syst. Evol. Microbiol.">
        <title>The Global Catalogue of Microorganisms (GCM) 10K type strain sequencing project: providing services to taxonomists for standard genome sequencing and annotation.</title>
        <authorList>
            <consortium name="The Broad Institute Genomics Platform"/>
            <consortium name="The Broad Institute Genome Sequencing Center for Infectious Disease"/>
            <person name="Wu L."/>
            <person name="Ma J."/>
        </authorList>
    </citation>
    <scope>NUCLEOTIDE SEQUENCE [LARGE SCALE GENOMIC DNA]</scope>
    <source>
        <strain evidence="5">CECT 8064</strain>
    </source>
</reference>
<feature type="domain" description="Lsr2 dimerization" evidence="2">
    <location>
        <begin position="1"/>
        <end position="57"/>
    </location>
</feature>
<organism evidence="4 5">
    <name type="scientific">Streptomyces ehimensis</name>
    <dbReference type="NCBI Taxonomy" id="68195"/>
    <lineage>
        <taxon>Bacteria</taxon>
        <taxon>Bacillati</taxon>
        <taxon>Actinomycetota</taxon>
        <taxon>Actinomycetes</taxon>
        <taxon>Kitasatosporales</taxon>
        <taxon>Streptomycetaceae</taxon>
        <taxon>Streptomyces</taxon>
    </lineage>
</organism>
<evidence type="ECO:0000313" key="5">
    <source>
        <dbReference type="Proteomes" id="UP001595990"/>
    </source>
</evidence>
<dbReference type="EMBL" id="JBHSFS010000002">
    <property type="protein sequence ID" value="MFC4512208.1"/>
    <property type="molecule type" value="Genomic_DNA"/>
</dbReference>
<name>A0ABV9BCP0_9ACTN</name>
<accession>A0ABV9BCP0</accession>
<dbReference type="Gene3D" id="4.10.320.10">
    <property type="entry name" value="E3-binding domain"/>
    <property type="match status" value="1"/>
</dbReference>
<dbReference type="InterPro" id="IPR042261">
    <property type="entry name" value="Lsr2-like_dimerization"/>
</dbReference>
<feature type="domain" description="Lsr2 DNA-binding" evidence="3">
    <location>
        <begin position="82"/>
        <end position="113"/>
    </location>
</feature>
<proteinExistence type="predicted"/>
<keyword evidence="1" id="KW-0238">DNA-binding</keyword>
<dbReference type="Pfam" id="PF23359">
    <property type="entry name" value="Lsr2_DNA-bd"/>
    <property type="match status" value="1"/>
</dbReference>
<evidence type="ECO:0000313" key="4">
    <source>
        <dbReference type="EMBL" id="MFC4512208.1"/>
    </source>
</evidence>
<dbReference type="InterPro" id="IPR055370">
    <property type="entry name" value="Lsr2_DNA-bd"/>
</dbReference>
<dbReference type="InterPro" id="IPR024412">
    <property type="entry name" value="Lsr2_dim_dom"/>
</dbReference>
<dbReference type="Proteomes" id="UP001595990">
    <property type="component" value="Unassembled WGS sequence"/>
</dbReference>
<evidence type="ECO:0000259" key="2">
    <source>
        <dbReference type="Pfam" id="PF11774"/>
    </source>
</evidence>
<evidence type="ECO:0000259" key="3">
    <source>
        <dbReference type="Pfam" id="PF23359"/>
    </source>
</evidence>
<evidence type="ECO:0000256" key="1">
    <source>
        <dbReference type="ARBA" id="ARBA00023125"/>
    </source>
</evidence>